<keyword evidence="3" id="KW-0274">FAD</keyword>
<dbReference type="InterPro" id="IPR036188">
    <property type="entry name" value="FAD/NAD-bd_sf"/>
</dbReference>
<evidence type="ECO:0000256" key="4">
    <source>
        <dbReference type="ARBA" id="ARBA00023002"/>
    </source>
</evidence>
<evidence type="ECO:0000256" key="5">
    <source>
        <dbReference type="SAM" id="MobiDB-lite"/>
    </source>
</evidence>
<dbReference type="Pfam" id="PF00743">
    <property type="entry name" value="FMO-like"/>
    <property type="match status" value="1"/>
</dbReference>
<keyword evidence="2" id="KW-0285">Flavoprotein</keyword>
<protein>
    <submittedName>
        <fullName evidence="6">Flavin-binding monooxygenase</fullName>
    </submittedName>
</protein>
<dbReference type="EMBL" id="BJWK01000002">
    <property type="protein sequence ID" value="GEM07200.1"/>
    <property type="molecule type" value="Genomic_DNA"/>
</dbReference>
<sequence>MLHPRRVPGASTSAGERTPPDRLNFRPRSCHLGAVLLVLLPHSVLLISRTMISIDLDPLTGLPRGLDNAPFVLEDHPVGESGRKLKVAMIGAGFSGIIAGVRIDQHLKDHVELDIFEKNHSVGGTWFENNYPGLCCDIPAHCYSLTFEPNHRWTNFYASGREILAYLQRVAAKYKLERFLRFGHKLTAANWNEKTSQWHLSFDIVDEKDSKVGEKEAVVDAVIQGMGGLSRWDWPNIPGIKEFKGRLLHSAAYETKAEDEKDKTVAVIGSGSSAIQIVPALQPHAKRVDNYVRGSAWIATPFASTELLKRKPDANNYTFTEEEKERFEEDPAYYHEFRKSMEKELNAVHGVTLKGSELQTGAVAAFRELMEKKLETKPDIAKVFIPTFAVGCRRLTPGPGYLEALTSDNVDFVSTGIKRITETGIETNDGKLREYDTIVSATGFDTSFRPRVPIVGKNGSDVRDLWEDIPSSYLSMFVGPDHPNYASSGSLLVVFEKEVDYIVKCLQKMVRENIVTMAAKQEAVNDWQEYVHTYFQKTVFSTKCRSWYKRGLEEGPVTALWPGSVLHGLGTLANPRWEDFHYTRSNRNRLAWLGNGWSKTELEGGDTAYYLDEIDYPPVPQ</sequence>
<comment type="similarity">
    <text evidence="1">Belongs to the FAD-binding monooxygenase family.</text>
</comment>
<organism evidence="6 7">
    <name type="scientific">Rhodotorula toruloides</name>
    <name type="common">Yeast</name>
    <name type="synonym">Rhodosporidium toruloides</name>
    <dbReference type="NCBI Taxonomy" id="5286"/>
    <lineage>
        <taxon>Eukaryota</taxon>
        <taxon>Fungi</taxon>
        <taxon>Dikarya</taxon>
        <taxon>Basidiomycota</taxon>
        <taxon>Pucciniomycotina</taxon>
        <taxon>Microbotryomycetes</taxon>
        <taxon>Sporidiobolales</taxon>
        <taxon>Sporidiobolaceae</taxon>
        <taxon>Rhodotorula</taxon>
    </lineage>
</organism>
<reference evidence="6 7" key="1">
    <citation type="submission" date="2019-07" db="EMBL/GenBank/DDBJ databases">
        <title>Rhodotorula toruloides NBRC10032 genome sequencing.</title>
        <authorList>
            <person name="Shida Y."/>
            <person name="Takaku H."/>
            <person name="Ogasawara W."/>
            <person name="Mori K."/>
        </authorList>
    </citation>
    <scope>NUCLEOTIDE SEQUENCE [LARGE SCALE GENOMIC DNA]</scope>
    <source>
        <strain evidence="6 7">NBRC10032</strain>
    </source>
</reference>
<dbReference type="GO" id="GO:0050660">
    <property type="term" value="F:flavin adenine dinucleotide binding"/>
    <property type="evidence" value="ECO:0007669"/>
    <property type="project" value="InterPro"/>
</dbReference>
<keyword evidence="4" id="KW-0560">Oxidoreductase</keyword>
<dbReference type="OrthoDB" id="74360at2759"/>
<dbReference type="InterPro" id="IPR051209">
    <property type="entry name" value="FAD-bind_Monooxygenase_sf"/>
</dbReference>
<dbReference type="GO" id="GO:0050661">
    <property type="term" value="F:NADP binding"/>
    <property type="evidence" value="ECO:0007669"/>
    <property type="project" value="InterPro"/>
</dbReference>
<dbReference type="Gene3D" id="3.50.50.60">
    <property type="entry name" value="FAD/NAD(P)-binding domain"/>
    <property type="match status" value="2"/>
</dbReference>
<accession>A0A511KA17</accession>
<dbReference type="SUPFAM" id="SSF51905">
    <property type="entry name" value="FAD/NAD(P)-binding domain"/>
    <property type="match status" value="2"/>
</dbReference>
<keyword evidence="6" id="KW-0503">Monooxygenase</keyword>
<comment type="caution">
    <text evidence="6">The sequence shown here is derived from an EMBL/GenBank/DDBJ whole genome shotgun (WGS) entry which is preliminary data.</text>
</comment>
<evidence type="ECO:0000256" key="1">
    <source>
        <dbReference type="ARBA" id="ARBA00010139"/>
    </source>
</evidence>
<dbReference type="InterPro" id="IPR020946">
    <property type="entry name" value="Flavin_mOase-like"/>
</dbReference>
<evidence type="ECO:0000313" key="7">
    <source>
        <dbReference type="Proteomes" id="UP000321518"/>
    </source>
</evidence>
<dbReference type="Proteomes" id="UP000321518">
    <property type="component" value="Unassembled WGS sequence"/>
</dbReference>
<dbReference type="GO" id="GO:0004499">
    <property type="term" value="F:N,N-dimethylaniline monooxygenase activity"/>
    <property type="evidence" value="ECO:0007669"/>
    <property type="project" value="InterPro"/>
</dbReference>
<dbReference type="PANTHER" id="PTHR42877">
    <property type="entry name" value="L-ORNITHINE N(5)-MONOOXYGENASE-RELATED"/>
    <property type="match status" value="1"/>
</dbReference>
<feature type="region of interest" description="Disordered" evidence="5">
    <location>
        <begin position="1"/>
        <end position="22"/>
    </location>
</feature>
<evidence type="ECO:0000313" key="6">
    <source>
        <dbReference type="EMBL" id="GEM07200.1"/>
    </source>
</evidence>
<name>A0A511KA17_RHOTO</name>
<proteinExistence type="inferred from homology"/>
<evidence type="ECO:0000256" key="3">
    <source>
        <dbReference type="ARBA" id="ARBA00022827"/>
    </source>
</evidence>
<evidence type="ECO:0000256" key="2">
    <source>
        <dbReference type="ARBA" id="ARBA00022630"/>
    </source>
</evidence>
<gene>
    <name evidence="6" type="ORF">Rt10032_c02g1217</name>
</gene>
<dbReference type="PANTHER" id="PTHR42877:SF7">
    <property type="entry name" value="FLAVIN-BINDING MONOOXYGENASE-RELATED"/>
    <property type="match status" value="1"/>
</dbReference>
<dbReference type="AlphaFoldDB" id="A0A511KA17"/>